<comment type="caution">
    <text evidence="1">The sequence shown here is derived from an EMBL/GenBank/DDBJ whole genome shotgun (WGS) entry which is preliminary data.</text>
</comment>
<gene>
    <name evidence="1" type="ORF">OHX15_18930</name>
</gene>
<proteinExistence type="predicted"/>
<reference evidence="1 2" key="1">
    <citation type="journal article" date="2021" name="Chemosphere">
        <title>Bioballs carrying a syntrophic Rhodococcus and Mycolicibacterium consortium for simultaneous sorption and biodegradation of fuel oil in contaminated freshwater.</title>
        <authorList>
            <person name="Naloka K."/>
            <person name="Polrit D."/>
            <person name="Muangchinda C."/>
            <person name="Thoetkiattikul H."/>
            <person name="Pinyakong O."/>
        </authorList>
    </citation>
    <scope>NUCLEOTIDE SEQUENCE [LARGE SCALE GENOMIC DNA]</scope>
    <source>
        <strain evidence="1 2">J101</strain>
    </source>
</reference>
<evidence type="ECO:0000313" key="1">
    <source>
        <dbReference type="EMBL" id="MDZ5087468.1"/>
    </source>
</evidence>
<organism evidence="1 2">
    <name type="scientific">Mycolicibacterium parafortuitum</name>
    <name type="common">Mycobacterium parafortuitum</name>
    <dbReference type="NCBI Taxonomy" id="39692"/>
    <lineage>
        <taxon>Bacteria</taxon>
        <taxon>Bacillati</taxon>
        <taxon>Actinomycetota</taxon>
        <taxon>Actinomycetes</taxon>
        <taxon>Mycobacteriales</taxon>
        <taxon>Mycobacteriaceae</taxon>
        <taxon>Mycolicibacterium</taxon>
    </lineage>
</organism>
<dbReference type="EMBL" id="JAOXLN010000020">
    <property type="protein sequence ID" value="MDZ5087468.1"/>
    <property type="molecule type" value="Genomic_DNA"/>
</dbReference>
<accession>A0ACC6MKH6</accession>
<keyword evidence="2" id="KW-1185">Reference proteome</keyword>
<dbReference type="Proteomes" id="UP001289645">
    <property type="component" value="Unassembled WGS sequence"/>
</dbReference>
<protein>
    <submittedName>
        <fullName evidence="1">Family 16 glycosylhydrolase</fullName>
    </submittedName>
</protein>
<evidence type="ECO:0000313" key="2">
    <source>
        <dbReference type="Proteomes" id="UP001289645"/>
    </source>
</evidence>
<name>A0ACC6MKH6_MYCPF</name>
<sequence length="560" mass="59249">MLTASVATASATPADSGASAGSSSQDGTSPRDANSSDGSTTASAPDDDATDRASDDATDHSVGDELDDSDVVGEHDEVTEEISQDSDDEAVDPNRDTVDLVESVDISGENDFSDENDIAGEESAGAGNDTDEGTASGADDAGAGDAGGEEQVGTTQGDDSGSDESGGVSMPVPVTRKETDHDEVLRDAVDRAPAPVDRAPAAAQAHRVAADPPAETASAQSAMSVTAASPARITVGSMIVDMLYSLGIRNTGLGADFLAIPVPRFIESWWQGVRTRIYRDVVIPEPEPEPEPEPGPEPEPAPEPADPELLWESNFTDMSEALRYWGLQTGRWGAPAGENQYYTDGDNVYIDADGNLVIDARREATPDGLGAPHNYTSARVVTYGKQSFGVGTRVVARIQMPATQGSLPAFWSVGLEPGHEFDWPRQGEIDIVEIPGLGTPQSRRVWTGNIHGPDDTDNGVDVTLHDVAADLGIDLSQGFHDYGMDWYADRIVWHVDGVEVGSVTQAQYEALGGDWTPFSGAWDHYLILNVAVGNPWTGDPDPSAPFHAQMKVDWVKAYQL</sequence>